<evidence type="ECO:0000256" key="2">
    <source>
        <dbReference type="ARBA" id="ARBA00022679"/>
    </source>
</evidence>
<dbReference type="Gene3D" id="3.90.550.10">
    <property type="entry name" value="Spore Coat Polysaccharide Biosynthesis Protein SpsA, Chain A"/>
    <property type="match status" value="1"/>
</dbReference>
<comment type="subcellular location">
    <subcellularLocation>
        <location evidence="5">Cytoplasm</location>
    </subcellularLocation>
    <subcellularLocation>
        <location evidence="1">Membrane</location>
    </subcellularLocation>
</comment>
<comment type="caution">
    <text evidence="6">The sequence shown here is derived from an EMBL/GenBank/DDBJ whole genome shotgun (WGS) entry which is preliminary data.</text>
</comment>
<gene>
    <name evidence="6" type="primary">kdsB2</name>
    <name evidence="5" type="synonym">kdsB</name>
    <name evidence="6" type="ORF">Dpo_4c01650</name>
</gene>
<keyword evidence="5" id="KW-0963">Cytoplasm</keyword>
<dbReference type="GO" id="GO:0008690">
    <property type="term" value="F:3-deoxy-manno-octulosonate cytidylyltransferase activity"/>
    <property type="evidence" value="ECO:0007669"/>
    <property type="project" value="UniProtKB-UniRule"/>
</dbReference>
<comment type="similarity">
    <text evidence="5">Belongs to the KdsB family.</text>
</comment>
<dbReference type="GO" id="GO:0009103">
    <property type="term" value="P:lipopolysaccharide biosynthetic process"/>
    <property type="evidence" value="ECO:0007669"/>
    <property type="project" value="UniProtKB-UniRule"/>
</dbReference>
<keyword evidence="2 5" id="KW-0808">Transferase</keyword>
<comment type="function">
    <text evidence="5">Activates KDO (a required 8-carbon sugar) for incorporation into bacterial lipopolysaccharide in Gram-negative bacteria.</text>
</comment>
<comment type="catalytic activity">
    <reaction evidence="5">
        <text>3-deoxy-alpha-D-manno-oct-2-ulosonate + CTP = CMP-3-deoxy-beta-D-manno-octulosonate + diphosphate</text>
        <dbReference type="Rhea" id="RHEA:23448"/>
        <dbReference type="ChEBI" id="CHEBI:33019"/>
        <dbReference type="ChEBI" id="CHEBI:37563"/>
        <dbReference type="ChEBI" id="CHEBI:85986"/>
        <dbReference type="ChEBI" id="CHEBI:85987"/>
        <dbReference type="EC" id="2.7.7.38"/>
    </reaction>
</comment>
<dbReference type="OrthoDB" id="9815559at2"/>
<dbReference type="GO" id="GO:0005829">
    <property type="term" value="C:cytosol"/>
    <property type="evidence" value="ECO:0007669"/>
    <property type="project" value="TreeGrafter"/>
</dbReference>
<dbReference type="InterPro" id="IPR029044">
    <property type="entry name" value="Nucleotide-diphossugar_trans"/>
</dbReference>
<dbReference type="PATRIC" id="fig|1286635.3.peg.2201"/>
<dbReference type="GO" id="GO:0016020">
    <property type="term" value="C:membrane"/>
    <property type="evidence" value="ECO:0007669"/>
    <property type="project" value="UniProtKB-SubCell"/>
</dbReference>
<dbReference type="EC" id="2.7.7.38" evidence="5"/>
<evidence type="ECO:0000313" key="7">
    <source>
        <dbReference type="Proteomes" id="UP000014216"/>
    </source>
</evidence>
<evidence type="ECO:0000256" key="3">
    <source>
        <dbReference type="ARBA" id="ARBA00022695"/>
    </source>
</evidence>
<dbReference type="NCBIfam" id="NF009905">
    <property type="entry name" value="PRK13368.1"/>
    <property type="match status" value="1"/>
</dbReference>
<keyword evidence="3 5" id="KW-0548">Nucleotidyltransferase</keyword>
<dbReference type="CDD" id="cd02517">
    <property type="entry name" value="CMP-KDO-Synthetase"/>
    <property type="match status" value="1"/>
</dbReference>
<dbReference type="PANTHER" id="PTHR42866">
    <property type="entry name" value="3-DEOXY-MANNO-OCTULOSONATE CYTIDYLYLTRANSFERASE"/>
    <property type="match status" value="1"/>
</dbReference>
<dbReference type="UniPathway" id="UPA00358">
    <property type="reaction ID" value="UER00476"/>
</dbReference>
<comment type="pathway">
    <text evidence="5">Nucleotide-sugar biosynthesis; CMP-3-deoxy-D-manno-octulosonate biosynthesis; CMP-3-deoxy-D-manno-octulosonate from 3-deoxy-D-manno-octulosonate and CTP: step 1/1.</text>
</comment>
<name>S0G2C5_9BACT</name>
<dbReference type="PANTHER" id="PTHR42866:SF2">
    <property type="entry name" value="3-DEOXY-MANNO-OCTULOSONATE CYTIDYLYLTRANSFERASE, MITOCHONDRIAL"/>
    <property type="match status" value="1"/>
</dbReference>
<dbReference type="HAMAP" id="MF_00057">
    <property type="entry name" value="KdsB"/>
    <property type="match status" value="1"/>
</dbReference>
<dbReference type="InterPro" id="IPR003329">
    <property type="entry name" value="Cytidylyl_trans"/>
</dbReference>
<accession>S0G2C5</accession>
<dbReference type="AlphaFoldDB" id="S0G2C5"/>
<evidence type="ECO:0000256" key="4">
    <source>
        <dbReference type="ARBA" id="ARBA00022985"/>
    </source>
</evidence>
<dbReference type="SUPFAM" id="SSF53448">
    <property type="entry name" value="Nucleotide-diphospho-sugar transferases"/>
    <property type="match status" value="1"/>
</dbReference>
<dbReference type="RefSeq" id="WP_006965857.1">
    <property type="nucleotide sequence ID" value="NZ_APJX01000004.1"/>
</dbReference>
<sequence>MPIAIIPSRYGSSRLQGKPLVSIAGRPMIQRVYEQAQKSVAVTDVWVATDDLRIVAAVEAFGGNAVMTSDTCRSGTDRVAETANILKLGPDDIIINIQGDQPVFDPRSLDDLISPFDKDPDVAMSTLAFKIQNPREITDPKDVKVIFDATGNALYFSRAQIPFPRDAGTETDYYKHLGFYAYKKSFLDRFVTLPTGRCEAVEKLEQLRALEHGYSIKVAVTRFDSPEIDLPEDIVRVEHLLTGISNA</sequence>
<proteinExistence type="inferred from homology"/>
<evidence type="ECO:0000256" key="5">
    <source>
        <dbReference type="HAMAP-Rule" id="MF_00057"/>
    </source>
</evidence>
<dbReference type="NCBIfam" id="NF003950">
    <property type="entry name" value="PRK05450.1-3"/>
    <property type="match status" value="1"/>
</dbReference>
<dbReference type="FunFam" id="3.90.550.10:FF:000011">
    <property type="entry name" value="3-deoxy-manno-octulosonate cytidylyltransferase"/>
    <property type="match status" value="1"/>
</dbReference>
<dbReference type="NCBIfam" id="NF003952">
    <property type="entry name" value="PRK05450.1-5"/>
    <property type="match status" value="1"/>
</dbReference>
<evidence type="ECO:0000256" key="1">
    <source>
        <dbReference type="ARBA" id="ARBA00004370"/>
    </source>
</evidence>
<dbReference type="InterPro" id="IPR004528">
    <property type="entry name" value="KdsB"/>
</dbReference>
<dbReference type="GO" id="GO:0033468">
    <property type="term" value="P:CMP-keto-3-deoxy-D-manno-octulosonic acid biosynthetic process"/>
    <property type="evidence" value="ECO:0007669"/>
    <property type="project" value="UniProtKB-UniRule"/>
</dbReference>
<dbReference type="EMBL" id="APJX01000004">
    <property type="protein sequence ID" value="EMS79614.1"/>
    <property type="molecule type" value="Genomic_DNA"/>
</dbReference>
<dbReference type="NCBIfam" id="TIGR00466">
    <property type="entry name" value="kdsB"/>
    <property type="match status" value="1"/>
</dbReference>
<keyword evidence="7" id="KW-1185">Reference proteome</keyword>
<reference evidence="6 7" key="1">
    <citation type="journal article" date="2013" name="Genome Announc.">
        <title>Draft Genome Sequence of Desulfotignum phosphitoxidans DSM 13687 Strain FiPS-3.</title>
        <authorList>
            <person name="Poehlein A."/>
            <person name="Daniel R."/>
            <person name="Simeonova D.D."/>
        </authorList>
    </citation>
    <scope>NUCLEOTIDE SEQUENCE [LARGE SCALE GENOMIC DNA]</scope>
    <source>
        <strain evidence="6 7">DSM 13687</strain>
    </source>
</reference>
<dbReference type="Proteomes" id="UP000014216">
    <property type="component" value="Unassembled WGS sequence"/>
</dbReference>
<dbReference type="Pfam" id="PF02348">
    <property type="entry name" value="CTP_transf_3"/>
    <property type="match status" value="1"/>
</dbReference>
<protein>
    <recommendedName>
        <fullName evidence="5">3-deoxy-manno-octulosonate cytidylyltransferase</fullName>
        <ecNumber evidence="5">2.7.7.38</ecNumber>
    </recommendedName>
    <alternativeName>
        <fullName evidence="5">CMP-2-keto-3-deoxyoctulosonic acid synthase</fullName>
        <shortName evidence="5">CKS</shortName>
        <shortName evidence="5">CMP-KDO synthase</shortName>
    </alternativeName>
</protein>
<evidence type="ECO:0000313" key="6">
    <source>
        <dbReference type="EMBL" id="EMS79614.1"/>
    </source>
</evidence>
<keyword evidence="4 5" id="KW-0448">Lipopolysaccharide biosynthesis</keyword>
<organism evidence="6 7">
    <name type="scientific">Desulfotignum phosphitoxidans DSM 13687</name>
    <dbReference type="NCBI Taxonomy" id="1286635"/>
    <lineage>
        <taxon>Bacteria</taxon>
        <taxon>Pseudomonadati</taxon>
        <taxon>Thermodesulfobacteriota</taxon>
        <taxon>Desulfobacteria</taxon>
        <taxon>Desulfobacterales</taxon>
        <taxon>Desulfobacteraceae</taxon>
        <taxon>Desulfotignum</taxon>
    </lineage>
</organism>